<accession>A0A4Q7RZP2</accession>
<evidence type="ECO:0000313" key="1">
    <source>
        <dbReference type="EMBL" id="RZT39371.1"/>
    </source>
</evidence>
<name>A0A4Q7RZP2_9BURK</name>
<comment type="caution">
    <text evidence="1">The sequence shown here is derived from an EMBL/GenBank/DDBJ whole genome shotgun (WGS) entry which is preliminary data.</text>
</comment>
<dbReference type="AlphaFoldDB" id="A0A4Q7RZP2"/>
<reference evidence="1 2" key="1">
    <citation type="journal article" date="2015" name="Stand. Genomic Sci.">
        <title>Genomic Encyclopedia of Bacterial and Archaeal Type Strains, Phase III: the genomes of soil and plant-associated and newly described type strains.</title>
        <authorList>
            <person name="Whitman W.B."/>
            <person name="Woyke T."/>
            <person name="Klenk H.P."/>
            <person name="Zhou Y."/>
            <person name="Lilburn T.G."/>
            <person name="Beck B.J."/>
            <person name="De Vos P."/>
            <person name="Vandamme P."/>
            <person name="Eisen J.A."/>
            <person name="Garrity G."/>
            <person name="Hugenholtz P."/>
            <person name="Kyrpides N.C."/>
        </authorList>
    </citation>
    <scope>NUCLEOTIDE SEQUENCE [LARGE SCALE GENOMIC DNA]</scope>
    <source>
        <strain evidence="1 2">ASC-9842</strain>
    </source>
</reference>
<protein>
    <submittedName>
        <fullName evidence="1">Uncharacterized protein</fullName>
    </submittedName>
</protein>
<dbReference type="Proteomes" id="UP000291078">
    <property type="component" value="Unassembled WGS sequence"/>
</dbReference>
<gene>
    <name evidence="1" type="ORF">EV147_2566</name>
</gene>
<organism evidence="1 2">
    <name type="scientific">Cupriavidus agavae</name>
    <dbReference type="NCBI Taxonomy" id="1001822"/>
    <lineage>
        <taxon>Bacteria</taxon>
        <taxon>Pseudomonadati</taxon>
        <taxon>Pseudomonadota</taxon>
        <taxon>Betaproteobacteria</taxon>
        <taxon>Burkholderiales</taxon>
        <taxon>Burkholderiaceae</taxon>
        <taxon>Cupriavidus</taxon>
    </lineage>
</organism>
<sequence length="276" mass="31456">MEVFRFFRRKRVKPASVPKSRPAAEPVAGAETRTRDFQDTAGSYDRVFGRVMATVEGISDAEADEILALVKSSGSDGLNLAGYFEQVYARYFKGRAWTWTEYDDWARIFAELGAFPSTWTDIDKPRKPKTRAEELLGQRSGEIRAFLDAEGVQYLPSAKKEQLVAIAELTPGLEGSALWQSVLDKRREETVASLERRPRLLYDLLMRTIAYRAKSERELQRAKAAGVKRFDVMLAIEADRRFVEIARQKDPQAVPPFYPNDFTLLRPIIDNQKNGR</sequence>
<evidence type="ECO:0000313" key="2">
    <source>
        <dbReference type="Proteomes" id="UP000291078"/>
    </source>
</evidence>
<keyword evidence="2" id="KW-1185">Reference proteome</keyword>
<dbReference type="EMBL" id="SGXM01000002">
    <property type="protein sequence ID" value="RZT39371.1"/>
    <property type="molecule type" value="Genomic_DNA"/>
</dbReference>
<proteinExistence type="predicted"/>